<keyword evidence="4" id="KW-1185">Reference proteome</keyword>
<evidence type="ECO:0000259" key="2">
    <source>
        <dbReference type="Pfam" id="PF14973"/>
    </source>
</evidence>
<dbReference type="EMBL" id="OY882858">
    <property type="protein sequence ID" value="CAK6432543.1"/>
    <property type="molecule type" value="Genomic_DNA"/>
</dbReference>
<dbReference type="CDD" id="cd11657">
    <property type="entry name" value="TIN2_N"/>
    <property type="match status" value="1"/>
</dbReference>
<feature type="region of interest" description="Disordered" evidence="1">
    <location>
        <begin position="430"/>
        <end position="453"/>
    </location>
</feature>
<feature type="domain" description="TERF1-interacting nuclear factor 2 N-terminal" evidence="2">
    <location>
        <begin position="20"/>
        <end position="169"/>
    </location>
</feature>
<feature type="compositionally biased region" description="Polar residues" evidence="1">
    <location>
        <begin position="317"/>
        <end position="334"/>
    </location>
</feature>
<dbReference type="PANTHER" id="PTHR15512:SF0">
    <property type="entry name" value="TERF1-INTERACTING NUCLEAR FACTOR 2"/>
    <property type="match status" value="1"/>
</dbReference>
<dbReference type="Pfam" id="PF14973">
    <property type="entry name" value="TINF2_N"/>
    <property type="match status" value="1"/>
</dbReference>
<name>A0ABN9Z2N1_PIPNA</name>
<protein>
    <recommendedName>
        <fullName evidence="2">TERF1-interacting nuclear factor 2 N-terminal domain-containing protein</fullName>
    </recommendedName>
</protein>
<gene>
    <name evidence="3" type="ORF">MPIPNATIZW_LOCUS849</name>
</gene>
<evidence type="ECO:0000256" key="1">
    <source>
        <dbReference type="SAM" id="MobiDB-lite"/>
    </source>
</evidence>
<feature type="compositionally biased region" description="Low complexity" evidence="1">
    <location>
        <begin position="261"/>
        <end position="272"/>
    </location>
</feature>
<reference evidence="3" key="1">
    <citation type="submission" date="2023-12" db="EMBL/GenBank/DDBJ databases">
        <authorList>
            <person name="Brown T."/>
        </authorList>
    </citation>
    <scope>NUCLEOTIDE SEQUENCE</scope>
</reference>
<dbReference type="PANTHER" id="PTHR15512">
    <property type="entry name" value="TERF1-INTERACTING NUCLEAR FACTOR 2"/>
    <property type="match status" value="1"/>
</dbReference>
<sequence length="479" mass="53356">MAEPPGACPAALRFAAAANWLVVRRRYVDHFPRVLEFLRSLRAAAPGLVRYRHHERLCMGLKAKVVVELILQGRPWAQVLNVLQQHFPESGPVVRDPKATKQDMKKISEAQEAFCQQVKLLAEAPVDLAWKLQELEQEYGEPFLAAIEKLFFEYLCRLEKALPTPQSQQLQDVLSWMQPGISITSSFALRQYSADMGWPLPECSVTNSMNMSEPMEPNPPRQPRPALHQPVPKAKPGPHLPHGKHPEPLAGRHFNLAPLGQRRTQAQRASSRVGHRERPTAMLFPFRNLGSSTQAISKPENRKEQGTHMAVPAGDASTRTASTGKSKSPSQTLGRRTVKENPIDLSVSEQKENCWDCPMEPLRLSLSPPRARKPVCPPPLCSPVITIGDFVLDSDEEENGQREGMESLENYEKTKFDTLIPTFCEYLPSSNPSAVSAPSRDHTDSSDTTRMPSASCLFPSSSLCRQFSGDKVEAQPRVA</sequence>
<organism evidence="3 4">
    <name type="scientific">Pipistrellus nathusii</name>
    <name type="common">Nathusius' pipistrelle</name>
    <dbReference type="NCBI Taxonomy" id="59473"/>
    <lineage>
        <taxon>Eukaryota</taxon>
        <taxon>Metazoa</taxon>
        <taxon>Chordata</taxon>
        <taxon>Craniata</taxon>
        <taxon>Vertebrata</taxon>
        <taxon>Euteleostomi</taxon>
        <taxon>Mammalia</taxon>
        <taxon>Eutheria</taxon>
        <taxon>Laurasiatheria</taxon>
        <taxon>Chiroptera</taxon>
        <taxon>Yangochiroptera</taxon>
        <taxon>Vespertilionidae</taxon>
        <taxon>Pipistrellus</taxon>
    </lineage>
</organism>
<proteinExistence type="predicted"/>
<dbReference type="InterPro" id="IPR039098">
    <property type="entry name" value="TINF2"/>
</dbReference>
<feature type="region of interest" description="Disordered" evidence="1">
    <location>
        <begin position="210"/>
        <end position="252"/>
    </location>
</feature>
<dbReference type="InterPro" id="IPR029400">
    <property type="entry name" value="TINF2_N"/>
</dbReference>
<feature type="region of interest" description="Disordered" evidence="1">
    <location>
        <begin position="293"/>
        <end position="341"/>
    </location>
</feature>
<accession>A0ABN9Z2N1</accession>
<evidence type="ECO:0000313" key="4">
    <source>
        <dbReference type="Proteomes" id="UP001314169"/>
    </source>
</evidence>
<dbReference type="CDD" id="cd11741">
    <property type="entry name" value="TIN2_TBM"/>
    <property type="match status" value="1"/>
</dbReference>
<dbReference type="Proteomes" id="UP001314169">
    <property type="component" value="Chromosome 1"/>
</dbReference>
<evidence type="ECO:0000313" key="3">
    <source>
        <dbReference type="EMBL" id="CAK6432543.1"/>
    </source>
</evidence>
<feature type="region of interest" description="Disordered" evidence="1">
    <location>
        <begin position="257"/>
        <end position="276"/>
    </location>
</feature>